<proteinExistence type="inferred from homology"/>
<dbReference type="PIRSF" id="PIRSF015592">
    <property type="entry name" value="Prld-crbxl_pptds"/>
    <property type="match status" value="1"/>
</dbReference>
<dbReference type="PROSITE" id="PS01333">
    <property type="entry name" value="PYRASE_GLU"/>
    <property type="match status" value="1"/>
</dbReference>
<dbReference type="Gene3D" id="3.40.630.20">
    <property type="entry name" value="Peptidase C15, pyroglutamyl peptidase I-like"/>
    <property type="match status" value="1"/>
</dbReference>
<dbReference type="EMBL" id="JAOZYC010000066">
    <property type="protein sequence ID" value="MEB8337714.1"/>
    <property type="molecule type" value="Genomic_DNA"/>
</dbReference>
<gene>
    <name evidence="9 11" type="primary">pcp</name>
    <name evidence="11" type="ORF">OKJ99_09360</name>
</gene>
<dbReference type="CDD" id="cd00501">
    <property type="entry name" value="Peptidase_C15"/>
    <property type="match status" value="1"/>
</dbReference>
<dbReference type="Proteomes" id="UP001354931">
    <property type="component" value="Unassembled WGS sequence"/>
</dbReference>
<dbReference type="GO" id="GO:0016920">
    <property type="term" value="F:pyroglutamyl-peptidase activity"/>
    <property type="evidence" value="ECO:0007669"/>
    <property type="project" value="UniProtKB-EC"/>
</dbReference>
<reference evidence="11 12" key="1">
    <citation type="submission" date="2022-10" db="EMBL/GenBank/DDBJ databases">
        <authorList>
            <person name="Xie J."/>
            <person name="Shen N."/>
        </authorList>
    </citation>
    <scope>NUCLEOTIDE SEQUENCE [LARGE SCALE GENOMIC DNA]</scope>
    <source>
        <strain evidence="11 12">YIM65594</strain>
    </source>
</reference>
<evidence type="ECO:0000256" key="1">
    <source>
        <dbReference type="ARBA" id="ARBA00001770"/>
    </source>
</evidence>
<comment type="catalytic activity">
    <reaction evidence="1 9 10">
        <text>Release of an N-terminal pyroglutamyl group from a polypeptide, the second amino acid generally not being Pro.</text>
        <dbReference type="EC" id="3.4.19.3"/>
    </reaction>
</comment>
<feature type="active site" evidence="9">
    <location>
        <position position="167"/>
    </location>
</feature>
<comment type="caution">
    <text evidence="11">The sequence shown here is derived from an EMBL/GenBank/DDBJ whole genome shotgun (WGS) entry which is preliminary data.</text>
</comment>
<evidence type="ECO:0000256" key="2">
    <source>
        <dbReference type="ARBA" id="ARBA00002280"/>
    </source>
</evidence>
<keyword evidence="5 9" id="KW-0963">Cytoplasm</keyword>
<dbReference type="PRINTS" id="PR00706">
    <property type="entry name" value="PYROGLUPTASE"/>
</dbReference>
<keyword evidence="12" id="KW-1185">Reference proteome</keyword>
<dbReference type="RefSeq" id="WP_326015384.1">
    <property type="nucleotide sequence ID" value="NZ_JAOZYC010000066.1"/>
</dbReference>
<evidence type="ECO:0000256" key="10">
    <source>
        <dbReference type="PROSITE-ProRule" id="PRU10076"/>
    </source>
</evidence>
<evidence type="ECO:0000313" key="11">
    <source>
        <dbReference type="EMBL" id="MEB8337714.1"/>
    </source>
</evidence>
<dbReference type="InterPro" id="IPR033693">
    <property type="entry name" value="PGPEP1_Glu_AS"/>
</dbReference>
<dbReference type="InterPro" id="IPR036440">
    <property type="entry name" value="Peptidase_C15-like_sf"/>
</dbReference>
<dbReference type="HAMAP" id="MF_00417">
    <property type="entry name" value="Pyrrolid_peptidase"/>
    <property type="match status" value="1"/>
</dbReference>
<comment type="subunit">
    <text evidence="9">Homotetramer.</text>
</comment>
<evidence type="ECO:0000256" key="9">
    <source>
        <dbReference type="HAMAP-Rule" id="MF_00417"/>
    </source>
</evidence>
<dbReference type="NCBIfam" id="TIGR00504">
    <property type="entry name" value="pyro_pdase"/>
    <property type="match status" value="1"/>
</dbReference>
<name>A0ABU6F1H5_9ACTN</name>
<sequence>MTRVLLTGFEPFGGESVNPSWQAAEAVAVAPPDSLSVTAVQLPCVFGESLTALRAAVAETRPDLVVCLGQAGGRPGVTVERVAINVDDARIPDNAGAQPIDVPVVPGGPAAYFSTLPVKACVAAMRSAGVPAALSNTAGTFTCNHVAYGLGHLLATELPGVRGGFVHVPWSPDQVTDGTAPALPVETVATGIRALLLAASSTTADLRVTEGATH</sequence>
<evidence type="ECO:0000313" key="12">
    <source>
        <dbReference type="Proteomes" id="UP001354931"/>
    </source>
</evidence>
<dbReference type="InterPro" id="IPR029762">
    <property type="entry name" value="PGP-I_bact-type"/>
</dbReference>
<feature type="active site" evidence="9">
    <location>
        <position position="143"/>
    </location>
</feature>
<dbReference type="PANTHER" id="PTHR23402:SF1">
    <property type="entry name" value="PYROGLUTAMYL-PEPTIDASE I"/>
    <property type="match status" value="1"/>
</dbReference>
<comment type="function">
    <text evidence="2 9">Removes 5-oxoproline from various penultimate amino acid residues except L-proline.</text>
</comment>
<evidence type="ECO:0000256" key="5">
    <source>
        <dbReference type="ARBA" id="ARBA00022490"/>
    </source>
</evidence>
<keyword evidence="8 9" id="KW-0788">Thiol protease</keyword>
<evidence type="ECO:0000256" key="4">
    <source>
        <dbReference type="ARBA" id="ARBA00006641"/>
    </source>
</evidence>
<feature type="active site" evidence="9 10">
    <location>
        <position position="80"/>
    </location>
</feature>
<comment type="subcellular location">
    <subcellularLocation>
        <location evidence="3 9">Cytoplasm</location>
    </subcellularLocation>
</comment>
<evidence type="ECO:0000256" key="7">
    <source>
        <dbReference type="ARBA" id="ARBA00022801"/>
    </source>
</evidence>
<dbReference type="InterPro" id="IPR016125">
    <property type="entry name" value="Peptidase_C15-like"/>
</dbReference>
<evidence type="ECO:0000256" key="8">
    <source>
        <dbReference type="ARBA" id="ARBA00022807"/>
    </source>
</evidence>
<comment type="similarity">
    <text evidence="4 9">Belongs to the peptidase C15 family.</text>
</comment>
<dbReference type="EC" id="3.4.19.3" evidence="9"/>
<evidence type="ECO:0000256" key="3">
    <source>
        <dbReference type="ARBA" id="ARBA00004496"/>
    </source>
</evidence>
<dbReference type="Pfam" id="PF01470">
    <property type="entry name" value="Peptidase_C15"/>
    <property type="match status" value="1"/>
</dbReference>
<protein>
    <recommendedName>
        <fullName evidence="9">Pyrrolidone-carboxylate peptidase</fullName>
        <ecNumber evidence="9">3.4.19.3</ecNumber>
    </recommendedName>
    <alternativeName>
        <fullName evidence="9">5-oxoprolyl-peptidase</fullName>
    </alternativeName>
    <alternativeName>
        <fullName evidence="9">Pyroglutamyl-peptidase I</fullName>
        <shortName evidence="9">PGP-I</shortName>
        <shortName evidence="9">Pyrase</shortName>
    </alternativeName>
</protein>
<dbReference type="SUPFAM" id="SSF53182">
    <property type="entry name" value="Pyrrolidone carboxyl peptidase (pyroglutamate aminopeptidase)"/>
    <property type="match status" value="1"/>
</dbReference>
<dbReference type="PANTHER" id="PTHR23402">
    <property type="entry name" value="PROTEASE FAMILY C15 PYROGLUTAMYL-PEPTIDASE I-RELATED"/>
    <property type="match status" value="1"/>
</dbReference>
<keyword evidence="6 9" id="KW-0645">Protease</keyword>
<evidence type="ECO:0000256" key="6">
    <source>
        <dbReference type="ARBA" id="ARBA00022670"/>
    </source>
</evidence>
<dbReference type="NCBIfam" id="NF009676">
    <property type="entry name" value="PRK13197.1"/>
    <property type="match status" value="1"/>
</dbReference>
<organism evidence="11 12">
    <name type="scientific">Streptomyces endophyticus</name>
    <dbReference type="NCBI Taxonomy" id="714166"/>
    <lineage>
        <taxon>Bacteria</taxon>
        <taxon>Bacillati</taxon>
        <taxon>Actinomycetota</taxon>
        <taxon>Actinomycetes</taxon>
        <taxon>Kitasatosporales</taxon>
        <taxon>Streptomycetaceae</taxon>
        <taxon>Streptomyces</taxon>
    </lineage>
</organism>
<dbReference type="InterPro" id="IPR000816">
    <property type="entry name" value="Peptidase_C15"/>
</dbReference>
<accession>A0ABU6F1H5</accession>
<keyword evidence="7 9" id="KW-0378">Hydrolase</keyword>